<accession>A0A375IYR5</accession>
<name>A0A375IYR5_9BURK</name>
<organism evidence="1 2">
    <name type="scientific">Cupriavidus taiwanensis</name>
    <dbReference type="NCBI Taxonomy" id="164546"/>
    <lineage>
        <taxon>Bacteria</taxon>
        <taxon>Pseudomonadati</taxon>
        <taxon>Pseudomonadota</taxon>
        <taxon>Betaproteobacteria</taxon>
        <taxon>Burkholderiales</taxon>
        <taxon>Burkholderiaceae</taxon>
        <taxon>Cupriavidus</taxon>
    </lineage>
</organism>
<reference evidence="1 2" key="1">
    <citation type="submission" date="2018-01" db="EMBL/GenBank/DDBJ databases">
        <authorList>
            <person name="Gaut B.S."/>
            <person name="Morton B.R."/>
            <person name="Clegg M.T."/>
            <person name="Duvall M.R."/>
        </authorList>
    </citation>
    <scope>NUCLEOTIDE SEQUENCE [LARGE SCALE GENOMIC DNA]</scope>
    <source>
        <strain evidence="1">Cupriavidus taiwanensis cmp 52</strain>
    </source>
</reference>
<proteinExistence type="predicted"/>
<dbReference type="Proteomes" id="UP000256805">
    <property type="component" value="Unassembled WGS sequence"/>
</dbReference>
<dbReference type="EMBL" id="OVTA01000008">
    <property type="protein sequence ID" value="SPR96710.1"/>
    <property type="molecule type" value="Genomic_DNA"/>
</dbReference>
<dbReference type="AlphaFoldDB" id="A0A375IYR5"/>
<sequence length="261" mass="28383">MRQREVDRLDPVLVGLGVRILVEAADGVGGLQAQFLLEWLDKGLEHVQDHRLGAAQCLVRFLVDQRGEDDRRHAFVVERLVDLADGDMCLFRGIDEGHAHLAEAHLELGQDGVAEGLGGDAGAIRDDEHGAHRGALGRLGRGRRGGFGLRSRLGPGCRRSGRFWLGHGDGGINRLNLPQKSAAQHGRIAGIFSLSNSIGWPAPQHAYATNRARDCRQCALRDESRSARSAAPVGGCLAKRSVREQNTNNIPGMRNQFSTLF</sequence>
<evidence type="ECO:0000313" key="1">
    <source>
        <dbReference type="EMBL" id="SPR96710.1"/>
    </source>
</evidence>
<protein>
    <submittedName>
        <fullName evidence="1">Uncharacterized protein</fullName>
    </submittedName>
</protein>
<gene>
    <name evidence="1" type="ORF">CBM2634_A160066</name>
</gene>
<evidence type="ECO:0000313" key="2">
    <source>
        <dbReference type="Proteomes" id="UP000256805"/>
    </source>
</evidence>